<dbReference type="InterPro" id="IPR020568">
    <property type="entry name" value="Ribosomal_Su5_D2-typ_SF"/>
</dbReference>
<evidence type="ECO:0000256" key="3">
    <source>
        <dbReference type="ARBA" id="ARBA00012895"/>
    </source>
</evidence>
<keyword evidence="15" id="KW-1185">Reference proteome</keyword>
<evidence type="ECO:0000259" key="13">
    <source>
        <dbReference type="PROSITE" id="PS50880"/>
    </source>
</evidence>
<dbReference type="Gene3D" id="3.30.565.10">
    <property type="entry name" value="Histidine kinase-like ATPase, C-terminal domain"/>
    <property type="match status" value="1"/>
</dbReference>
<comment type="subunit">
    <text evidence="11">Heterotetramer composed of ParC and ParE.</text>
</comment>
<feature type="coiled-coil region" evidence="12">
    <location>
        <begin position="355"/>
        <end position="382"/>
    </location>
</feature>
<comment type="cofactor">
    <cofactor evidence="2">
        <name>Mg(2+)</name>
        <dbReference type="ChEBI" id="CHEBI:18420"/>
    </cofactor>
</comment>
<feature type="domain" description="Toprim" evidence="13">
    <location>
        <begin position="411"/>
        <end position="521"/>
    </location>
</feature>
<keyword evidence="9" id="KW-0238">DNA-binding</keyword>
<keyword evidence="6" id="KW-0067">ATP-binding</keyword>
<dbReference type="GO" id="GO:0006265">
    <property type="term" value="P:DNA topological change"/>
    <property type="evidence" value="ECO:0007669"/>
    <property type="project" value="InterPro"/>
</dbReference>
<comment type="caution">
    <text evidence="14">The sequence shown here is derived from an EMBL/GenBank/DDBJ whole genome shotgun (WGS) entry which is preliminary data.</text>
</comment>
<evidence type="ECO:0000256" key="6">
    <source>
        <dbReference type="ARBA" id="ARBA00022840"/>
    </source>
</evidence>
<dbReference type="SMART" id="SM00433">
    <property type="entry name" value="TOP2c"/>
    <property type="match status" value="1"/>
</dbReference>
<dbReference type="PANTHER" id="PTHR45866:SF2">
    <property type="entry name" value="DNA TOPOISOMERASE (ATP-HYDROLYZING)"/>
    <property type="match status" value="1"/>
</dbReference>
<dbReference type="InterPro" id="IPR006171">
    <property type="entry name" value="TOPRIM_dom"/>
</dbReference>
<evidence type="ECO:0000256" key="8">
    <source>
        <dbReference type="ARBA" id="ARBA00023029"/>
    </source>
</evidence>
<dbReference type="SUPFAM" id="SSF56719">
    <property type="entry name" value="Type II DNA topoisomerase"/>
    <property type="match status" value="1"/>
</dbReference>
<dbReference type="SUPFAM" id="SSF54211">
    <property type="entry name" value="Ribosomal protein S5 domain 2-like"/>
    <property type="match status" value="1"/>
</dbReference>
<evidence type="ECO:0000256" key="10">
    <source>
        <dbReference type="ARBA" id="ARBA00023235"/>
    </source>
</evidence>
<proteinExistence type="predicted"/>
<keyword evidence="10 14" id="KW-0413">Isomerase</keyword>
<dbReference type="FunFam" id="3.40.50.670:FF:000006">
    <property type="entry name" value="DNA topoisomerase (ATP-hydrolyzing)"/>
    <property type="match status" value="1"/>
</dbReference>
<evidence type="ECO:0000313" key="15">
    <source>
        <dbReference type="Proteomes" id="UP000436006"/>
    </source>
</evidence>
<dbReference type="Gene3D" id="3.30.230.10">
    <property type="match status" value="1"/>
</dbReference>
<dbReference type="EC" id="5.6.2.2" evidence="3"/>
<evidence type="ECO:0000256" key="1">
    <source>
        <dbReference type="ARBA" id="ARBA00000185"/>
    </source>
</evidence>
<dbReference type="InterPro" id="IPR013506">
    <property type="entry name" value="Topo_IIA_bsu_dom2"/>
</dbReference>
<keyword evidence="5" id="KW-0547">Nucleotide-binding</keyword>
<dbReference type="Gene3D" id="3.40.50.670">
    <property type="match status" value="1"/>
</dbReference>
<dbReference type="PROSITE" id="PS00177">
    <property type="entry name" value="TOPOISOMERASE_II"/>
    <property type="match status" value="1"/>
</dbReference>
<evidence type="ECO:0000256" key="12">
    <source>
        <dbReference type="SAM" id="Coils"/>
    </source>
</evidence>
<evidence type="ECO:0000256" key="11">
    <source>
        <dbReference type="ARBA" id="ARBA00063644"/>
    </source>
</evidence>
<dbReference type="CDD" id="cd01030">
    <property type="entry name" value="TOPRIM_TopoIIA_like"/>
    <property type="match status" value="1"/>
</dbReference>
<evidence type="ECO:0000256" key="9">
    <source>
        <dbReference type="ARBA" id="ARBA00023125"/>
    </source>
</evidence>
<evidence type="ECO:0000313" key="14">
    <source>
        <dbReference type="EMBL" id="MVM30114.1"/>
    </source>
</evidence>
<dbReference type="InterPro" id="IPR013760">
    <property type="entry name" value="Topo_IIA-like_dom_sf"/>
</dbReference>
<dbReference type="GO" id="GO:0046872">
    <property type="term" value="F:metal ion binding"/>
    <property type="evidence" value="ECO:0007669"/>
    <property type="project" value="UniProtKB-KW"/>
</dbReference>
<dbReference type="SUPFAM" id="SSF55874">
    <property type="entry name" value="ATPase domain of HSP90 chaperone/DNA topoisomerase II/histidine kinase"/>
    <property type="match status" value="1"/>
</dbReference>
<dbReference type="InterPro" id="IPR036890">
    <property type="entry name" value="HATPase_C_sf"/>
</dbReference>
<evidence type="ECO:0000256" key="5">
    <source>
        <dbReference type="ARBA" id="ARBA00022741"/>
    </source>
</evidence>
<evidence type="ECO:0000256" key="4">
    <source>
        <dbReference type="ARBA" id="ARBA00022723"/>
    </source>
</evidence>
<dbReference type="InterPro" id="IPR018522">
    <property type="entry name" value="TopoIIA_CS"/>
</dbReference>
<accession>A0A7K1S8H6</accession>
<dbReference type="InterPro" id="IPR001241">
    <property type="entry name" value="Topo_IIA"/>
</dbReference>
<dbReference type="PRINTS" id="PR00418">
    <property type="entry name" value="TPI2FAMILY"/>
</dbReference>
<reference evidence="14 15" key="1">
    <citation type="submission" date="2019-12" db="EMBL/GenBank/DDBJ databases">
        <title>Spirosoma sp. HMF4905 genome sequencing and assembly.</title>
        <authorList>
            <person name="Kang H."/>
            <person name="Cha I."/>
            <person name="Kim H."/>
            <person name="Joh K."/>
        </authorList>
    </citation>
    <scope>NUCLEOTIDE SEQUENCE [LARGE SCALE GENOMIC DNA]</scope>
    <source>
        <strain evidence="14 15">HMF4905</strain>
    </source>
</reference>
<dbReference type="GO" id="GO:0003918">
    <property type="term" value="F:DNA topoisomerase type II (double strand cut, ATP-hydrolyzing) activity"/>
    <property type="evidence" value="ECO:0007669"/>
    <property type="project" value="UniProtKB-EC"/>
</dbReference>
<dbReference type="EMBL" id="WPIN01000003">
    <property type="protein sequence ID" value="MVM30114.1"/>
    <property type="molecule type" value="Genomic_DNA"/>
</dbReference>
<keyword evidence="4" id="KW-0479">Metal-binding</keyword>
<dbReference type="Pfam" id="PF01751">
    <property type="entry name" value="Toprim"/>
    <property type="match status" value="1"/>
</dbReference>
<protein>
    <recommendedName>
        <fullName evidence="3">DNA topoisomerase (ATP-hydrolyzing)</fullName>
        <ecNumber evidence="3">5.6.2.2</ecNumber>
    </recommendedName>
</protein>
<evidence type="ECO:0000256" key="2">
    <source>
        <dbReference type="ARBA" id="ARBA00001946"/>
    </source>
</evidence>
<dbReference type="Proteomes" id="UP000436006">
    <property type="component" value="Unassembled WGS sequence"/>
</dbReference>
<dbReference type="SMART" id="SM00387">
    <property type="entry name" value="HATPase_c"/>
    <property type="match status" value="1"/>
</dbReference>
<dbReference type="GO" id="GO:0005524">
    <property type="term" value="F:ATP binding"/>
    <property type="evidence" value="ECO:0007669"/>
    <property type="project" value="UniProtKB-KW"/>
</dbReference>
<dbReference type="PANTHER" id="PTHR45866">
    <property type="entry name" value="DNA GYRASE/TOPOISOMERASE SUBUNIT B"/>
    <property type="match status" value="1"/>
</dbReference>
<dbReference type="PROSITE" id="PS50880">
    <property type="entry name" value="TOPRIM"/>
    <property type="match status" value="1"/>
</dbReference>
<dbReference type="InterPro" id="IPR003594">
    <property type="entry name" value="HATPase_dom"/>
</dbReference>
<dbReference type="Pfam" id="PF00204">
    <property type="entry name" value="DNA_gyraseB"/>
    <property type="match status" value="1"/>
</dbReference>
<gene>
    <name evidence="14" type="ORF">GO755_08720</name>
</gene>
<dbReference type="Pfam" id="PF02518">
    <property type="entry name" value="HATPase_c"/>
    <property type="match status" value="1"/>
</dbReference>
<name>A0A7K1S8H6_9BACT</name>
<evidence type="ECO:0000256" key="7">
    <source>
        <dbReference type="ARBA" id="ARBA00022842"/>
    </source>
</evidence>
<dbReference type="InterPro" id="IPR014721">
    <property type="entry name" value="Ribsml_uS5_D2-typ_fold_subgr"/>
</dbReference>
<keyword evidence="12" id="KW-0175">Coiled coil</keyword>
<dbReference type="AlphaFoldDB" id="A0A7K1S8H6"/>
<keyword evidence="8" id="KW-0799">Topoisomerase</keyword>
<comment type="catalytic activity">
    <reaction evidence="1">
        <text>ATP-dependent breakage, passage and rejoining of double-stranded DNA.</text>
        <dbReference type="EC" id="5.6.2.2"/>
    </reaction>
</comment>
<keyword evidence="7" id="KW-0460">Magnesium</keyword>
<dbReference type="GO" id="GO:0003677">
    <property type="term" value="F:DNA binding"/>
    <property type="evidence" value="ECO:0007669"/>
    <property type="project" value="UniProtKB-KW"/>
</dbReference>
<dbReference type="FunFam" id="3.30.565.10:FF:000063">
    <property type="entry name" value="DNA topoisomerase (ATP-hydrolyzing)"/>
    <property type="match status" value="1"/>
</dbReference>
<organism evidence="14 15">
    <name type="scientific">Spirosoma arboris</name>
    <dbReference type="NCBI Taxonomy" id="2682092"/>
    <lineage>
        <taxon>Bacteria</taxon>
        <taxon>Pseudomonadati</taxon>
        <taxon>Bacteroidota</taxon>
        <taxon>Cytophagia</taxon>
        <taxon>Cytophagales</taxon>
        <taxon>Cytophagaceae</taxon>
        <taxon>Spirosoma</taxon>
    </lineage>
</organism>
<sequence>MLNQSVQYNEDSIRSLDWREHIRLRPGMYIGKLGDGSAADDGIYVLIKETIDNCIDEHVMGFGKTIEVRVTDHRVEVRDFGRGIPLGKVVEVVSKINTGGKYDSGAFQKSVGLNGVGTKAVNALSTYFRVQSFREGRTVWAEFERGELKNKGEDSTAERNGTLICFEPDDTVFKNFHFIPQFLENMIWNYCYLNAGLTIAFNKQKYISQNGLLDLLRDKTKKDEDSLRYPIIHLKGNDLEIAMTHGNQYGEEYYSFVNGQYTTQGGTHLNALKEAVVETVRRHFDKNYEVSDIRSSIIAAVSIRVQEPVFESQTKTKLGSQNMSPEQNAQSVSSFVKDFVKERLDNYLHINPAVRDALKKRIEQSERERKELAGIKKLANDRAKKASLHNKKLRDCRNHLPDLKADDRYQSTLFITEGDSASGSITKSRNVQSQAVFSLRGKPLNCFGLTKKVVYENEEFNLLQHALDIEEGLDGLRYNRIVIATDADVDGMHIRLLMLTFFLQFFPDLVRNGHLYILETPLFRVRNPKNHKETTYCYSDDEKQNAIDKLMKGGKKVEITRFKGLGEISPDEFGLFIGENMRLEPVIMEKETSVPKLLSYYMGKNTPDRQRFIIDNLRIEKDVDEAALV</sequence>
<dbReference type="InterPro" id="IPR013759">
    <property type="entry name" value="Topo_IIA_B_C"/>
</dbReference>